<dbReference type="RefSeq" id="WP_011019471.1">
    <property type="nucleotide sequence ID" value="NZ_DUJS01000001.1"/>
</dbReference>
<evidence type="ECO:0000256" key="1">
    <source>
        <dbReference type="ARBA" id="ARBA00022679"/>
    </source>
</evidence>
<evidence type="ECO:0000256" key="3">
    <source>
        <dbReference type="PIRSR" id="PIRSR004976-51"/>
    </source>
</evidence>
<gene>
    <name evidence="5" type="ORF">HA336_00705</name>
</gene>
<dbReference type="SUPFAM" id="SSF52402">
    <property type="entry name" value="Adenine nucleotide alpha hydrolases-like"/>
    <property type="match status" value="1"/>
</dbReference>
<dbReference type="GO" id="GO:0000049">
    <property type="term" value="F:tRNA binding"/>
    <property type="evidence" value="ECO:0007669"/>
    <property type="project" value="InterPro"/>
</dbReference>
<sequence length="303" mass="34218">MRCTRCGERNAEYERPYAGDAVCGRCLVELVRDRVFREIRRWRWFRPGQRIVVALSGGKDSSLALRLVTEYVEPLPEVEVIALTVDEGISGFRDACLRAAERVADELDVEHEVVSFEEEYGFALEEVVEDVDVSACTLCGVLRRRLLNRRARELGADVVVTGHNLDDEAQAALMNFVKADLAQLARLHPEVRPEDDLIVPRVKPLRGVPEREVRWVAEELGLPFHADPCPYARFSVRSFFREILDEMEERLPDVKFGLVRALDRAGPVLAEAFLEEGLGRCERCGEPAAGKLCKACELLERLG</sequence>
<evidence type="ECO:0000259" key="4">
    <source>
        <dbReference type="Pfam" id="PF01171"/>
    </source>
</evidence>
<dbReference type="GO" id="GO:0002144">
    <property type="term" value="C:cytosolic tRNA wobble base thiouridylase complex"/>
    <property type="evidence" value="ECO:0007669"/>
    <property type="project" value="TreeGrafter"/>
</dbReference>
<feature type="binding site" evidence="2">
    <location>
        <position position="293"/>
    </location>
    <ligand>
        <name>Zn(2+)</name>
        <dbReference type="ChEBI" id="CHEBI:29105"/>
        <label>2</label>
    </ligand>
</feature>
<dbReference type="GO" id="GO:0002143">
    <property type="term" value="P:tRNA wobble position uridine thiolation"/>
    <property type="evidence" value="ECO:0007669"/>
    <property type="project" value="TreeGrafter"/>
</dbReference>
<keyword evidence="2" id="KW-0479">Metal-binding</keyword>
<name>A0A832TA85_9EURY</name>
<dbReference type="InterPro" id="IPR000541">
    <property type="entry name" value="Ncs6/Tuc1/Ctu1"/>
</dbReference>
<dbReference type="Proteomes" id="UP000619545">
    <property type="component" value="Unassembled WGS sequence"/>
</dbReference>
<dbReference type="InterPro" id="IPR056369">
    <property type="entry name" value="CTU1-like_ATP-bd"/>
</dbReference>
<dbReference type="AlphaFoldDB" id="A0A832TA85"/>
<feature type="binding site" evidence="3">
    <location>
        <begin position="54"/>
        <end position="56"/>
    </location>
    <ligand>
        <name>ATP</name>
        <dbReference type="ChEBI" id="CHEBI:30616"/>
    </ligand>
</feature>
<keyword evidence="3" id="KW-0067">ATP-binding</keyword>
<feature type="binding site" evidence="3">
    <location>
        <position position="85"/>
    </location>
    <ligand>
        <name>ATP</name>
        <dbReference type="ChEBI" id="CHEBI:30616"/>
    </ligand>
</feature>
<dbReference type="OMA" id="IGHNLDD"/>
<reference evidence="5" key="1">
    <citation type="journal article" date="2020" name="bioRxiv">
        <title>A rank-normalized archaeal taxonomy based on genome phylogeny resolves widespread incomplete and uneven classifications.</title>
        <authorList>
            <person name="Rinke C."/>
            <person name="Chuvochina M."/>
            <person name="Mussig A.J."/>
            <person name="Chaumeil P.-A."/>
            <person name="Waite D.W."/>
            <person name="Whitman W.B."/>
            <person name="Parks D.H."/>
            <person name="Hugenholtz P."/>
        </authorList>
    </citation>
    <scope>NUCLEOTIDE SEQUENCE</scope>
    <source>
        <strain evidence="5">UBA8853</strain>
    </source>
</reference>
<dbReference type="GO" id="GO:0005524">
    <property type="term" value="F:ATP binding"/>
    <property type="evidence" value="ECO:0007669"/>
    <property type="project" value="UniProtKB-KW"/>
</dbReference>
<feature type="binding site" evidence="2">
    <location>
        <position position="281"/>
    </location>
    <ligand>
        <name>Zn(2+)</name>
        <dbReference type="ChEBI" id="CHEBI:29105"/>
        <label>2</label>
    </ligand>
</feature>
<dbReference type="InterPro" id="IPR011063">
    <property type="entry name" value="TilS/TtcA_N"/>
</dbReference>
<dbReference type="InterPro" id="IPR035107">
    <property type="entry name" value="tRNA_thiolation_TtcA_Ctu1"/>
</dbReference>
<organism evidence="5 6">
    <name type="scientific">Methanopyrus kandleri</name>
    <dbReference type="NCBI Taxonomy" id="2320"/>
    <lineage>
        <taxon>Archaea</taxon>
        <taxon>Methanobacteriati</taxon>
        <taxon>Methanobacteriota</taxon>
        <taxon>Methanomada group</taxon>
        <taxon>Methanopyri</taxon>
        <taxon>Methanopyrales</taxon>
        <taxon>Methanopyraceae</taxon>
        <taxon>Methanopyrus</taxon>
    </lineage>
</organism>
<protein>
    <submittedName>
        <fullName evidence="5">TIGR00269 family protein</fullName>
    </submittedName>
</protein>
<feature type="domain" description="tRNA(Ile)-lysidine/2-thiocytidine synthase N-terminal" evidence="4">
    <location>
        <begin position="51"/>
        <end position="242"/>
    </location>
</feature>
<dbReference type="EMBL" id="DUJS01000001">
    <property type="protein sequence ID" value="HII69736.1"/>
    <property type="molecule type" value="Genomic_DNA"/>
</dbReference>
<dbReference type="GeneID" id="1477204"/>
<dbReference type="NCBIfam" id="TIGR00269">
    <property type="entry name" value="TIGR00269 family protein"/>
    <property type="match status" value="1"/>
</dbReference>
<dbReference type="PANTHER" id="PTHR11807:SF12">
    <property type="entry name" value="CYTOPLASMIC TRNA 2-THIOLATION PROTEIN 1"/>
    <property type="match status" value="1"/>
</dbReference>
<feature type="binding site" evidence="2">
    <location>
        <position position="23"/>
    </location>
    <ligand>
        <name>Zn(2+)</name>
        <dbReference type="ChEBI" id="CHEBI:29105"/>
        <label>1</label>
    </ligand>
</feature>
<keyword evidence="2" id="KW-0862">Zinc</keyword>
<comment type="caution">
    <text evidence="5">The sequence shown here is derived from an EMBL/GenBank/DDBJ whole genome shotgun (WGS) entry which is preliminary data.</text>
</comment>
<dbReference type="PANTHER" id="PTHR11807">
    <property type="entry name" value="ATPASES OF THE PP SUPERFAMILY-RELATED"/>
    <property type="match status" value="1"/>
</dbReference>
<feature type="binding site" evidence="2">
    <location>
        <position position="6"/>
    </location>
    <ligand>
        <name>Zn(2+)</name>
        <dbReference type="ChEBI" id="CHEBI:29105"/>
        <label>1</label>
    </ligand>
</feature>
<feature type="binding site" evidence="3">
    <location>
        <position position="167"/>
    </location>
    <ligand>
        <name>ATP</name>
        <dbReference type="ChEBI" id="CHEBI:30616"/>
    </ligand>
</feature>
<keyword evidence="1" id="KW-0808">Transferase</keyword>
<dbReference type="GO" id="GO:0016740">
    <property type="term" value="F:transferase activity"/>
    <property type="evidence" value="ECO:0007669"/>
    <property type="project" value="UniProtKB-KW"/>
</dbReference>
<feature type="binding site" evidence="2">
    <location>
        <position position="26"/>
    </location>
    <ligand>
        <name>Zn(2+)</name>
        <dbReference type="ChEBI" id="CHEBI:29105"/>
        <label>1</label>
    </ligand>
</feature>
<dbReference type="InterPro" id="IPR014729">
    <property type="entry name" value="Rossmann-like_a/b/a_fold"/>
</dbReference>
<dbReference type="Gene3D" id="3.40.50.620">
    <property type="entry name" value="HUPs"/>
    <property type="match status" value="1"/>
</dbReference>
<dbReference type="GO" id="GO:0046872">
    <property type="term" value="F:metal ion binding"/>
    <property type="evidence" value="ECO:0007669"/>
    <property type="project" value="UniProtKB-KW"/>
</dbReference>
<evidence type="ECO:0000313" key="5">
    <source>
        <dbReference type="EMBL" id="HII69736.1"/>
    </source>
</evidence>
<evidence type="ECO:0000256" key="2">
    <source>
        <dbReference type="PIRSR" id="PIRSR004976-50"/>
    </source>
</evidence>
<dbReference type="Pfam" id="PF01171">
    <property type="entry name" value="ATP_bind_3"/>
    <property type="match status" value="1"/>
</dbReference>
<evidence type="ECO:0000313" key="6">
    <source>
        <dbReference type="Proteomes" id="UP000619545"/>
    </source>
</evidence>
<feature type="binding site" evidence="2">
    <location>
        <position position="296"/>
    </location>
    <ligand>
        <name>Zn(2+)</name>
        <dbReference type="ChEBI" id="CHEBI:29105"/>
        <label>2</label>
    </ligand>
</feature>
<dbReference type="PIRSF" id="PIRSF004976">
    <property type="entry name" value="ATPase_YdaO"/>
    <property type="match status" value="1"/>
</dbReference>
<proteinExistence type="predicted"/>
<feature type="binding site" evidence="3">
    <location>
        <position position="60"/>
    </location>
    <ligand>
        <name>ATP</name>
        <dbReference type="ChEBI" id="CHEBI:30616"/>
    </ligand>
</feature>
<feature type="binding site" evidence="2">
    <location>
        <position position="284"/>
    </location>
    <ligand>
        <name>Zn(2+)</name>
        <dbReference type="ChEBI" id="CHEBI:29105"/>
        <label>2</label>
    </ligand>
</feature>
<feature type="binding site" evidence="3">
    <location>
        <position position="162"/>
    </location>
    <ligand>
        <name>ATP</name>
        <dbReference type="ChEBI" id="CHEBI:30616"/>
    </ligand>
</feature>
<dbReference type="CDD" id="cd01713">
    <property type="entry name" value="CTU1-like"/>
    <property type="match status" value="1"/>
</dbReference>
<accession>A0A832TA85</accession>
<keyword evidence="3" id="KW-0547">Nucleotide-binding</keyword>
<feature type="binding site" evidence="2">
    <location>
        <position position="3"/>
    </location>
    <ligand>
        <name>Zn(2+)</name>
        <dbReference type="ChEBI" id="CHEBI:29105"/>
        <label>1</label>
    </ligand>
</feature>